<dbReference type="Pfam" id="PF02415">
    <property type="entry name" value="Chlam_PMP"/>
    <property type="match status" value="2"/>
</dbReference>
<keyword evidence="10" id="KW-1185">Reference proteome</keyword>
<dbReference type="SUPFAM" id="SSF51120">
    <property type="entry name" value="beta-Roll"/>
    <property type="match status" value="1"/>
</dbReference>
<dbReference type="Pfam" id="PF13229">
    <property type="entry name" value="Beta_helix"/>
    <property type="match status" value="1"/>
</dbReference>
<dbReference type="InterPro" id="IPR011050">
    <property type="entry name" value="Pectin_lyase_fold/virulence"/>
</dbReference>
<dbReference type="InterPro" id="IPR059226">
    <property type="entry name" value="Choice_anch_Q_dom"/>
</dbReference>
<reference evidence="9 10" key="1">
    <citation type="submission" date="2019-06" db="EMBL/GenBank/DDBJ databases">
        <title>Whole genome shotgun sequence of Cellulomonas gelida NBRC 3748.</title>
        <authorList>
            <person name="Hosoyama A."/>
            <person name="Uohara A."/>
            <person name="Ohji S."/>
            <person name="Ichikawa N."/>
        </authorList>
    </citation>
    <scope>NUCLEOTIDE SEQUENCE [LARGE SCALE GENOMIC DNA]</scope>
    <source>
        <strain evidence="9 10">NBRC 3748</strain>
    </source>
</reference>
<dbReference type="Pfam" id="PF00353">
    <property type="entry name" value="HemolysinCabind"/>
    <property type="match status" value="2"/>
</dbReference>
<gene>
    <name evidence="9" type="ORF">CGE01nite_31720</name>
</gene>
<dbReference type="InterPro" id="IPR011049">
    <property type="entry name" value="Serralysin-like_metalloprot_C"/>
</dbReference>
<evidence type="ECO:0000256" key="2">
    <source>
        <dbReference type="ARBA" id="ARBA00004442"/>
    </source>
</evidence>
<dbReference type="Proteomes" id="UP000320461">
    <property type="component" value="Unassembled WGS sequence"/>
</dbReference>
<dbReference type="InterPro" id="IPR018511">
    <property type="entry name" value="Hemolysin-typ_Ca-bd_CS"/>
</dbReference>
<dbReference type="AlphaFoldDB" id="A0A4Y3KND2"/>
<evidence type="ECO:0000256" key="5">
    <source>
        <dbReference type="ARBA" id="ARBA00022729"/>
    </source>
</evidence>
<dbReference type="PRINTS" id="PR00313">
    <property type="entry name" value="CABNDNGRPT"/>
</dbReference>
<evidence type="ECO:0000313" key="9">
    <source>
        <dbReference type="EMBL" id="GEA85921.1"/>
    </source>
</evidence>
<keyword evidence="4" id="KW-0964">Secreted</keyword>
<proteinExistence type="predicted"/>
<comment type="subcellular location">
    <subcellularLocation>
        <location evidence="1">Cell envelope</location>
    </subcellularLocation>
    <subcellularLocation>
        <location evidence="2">Cell outer membrane</location>
    </subcellularLocation>
    <subcellularLocation>
        <location evidence="3">Secreted</location>
    </subcellularLocation>
</comment>
<evidence type="ECO:0000256" key="4">
    <source>
        <dbReference type="ARBA" id="ARBA00022525"/>
    </source>
</evidence>
<keyword evidence="5" id="KW-0732">Signal</keyword>
<dbReference type="NCBIfam" id="NF041518">
    <property type="entry name" value="choice_anch_Q"/>
    <property type="match status" value="1"/>
</dbReference>
<dbReference type="Gene3D" id="2.150.10.10">
    <property type="entry name" value="Serralysin-like metalloprotease, C-terminal"/>
    <property type="match status" value="1"/>
</dbReference>
<dbReference type="PROSITE" id="PS00330">
    <property type="entry name" value="HEMOLYSIN_CALCIUM"/>
    <property type="match status" value="3"/>
</dbReference>
<evidence type="ECO:0000313" key="10">
    <source>
        <dbReference type="Proteomes" id="UP000320461"/>
    </source>
</evidence>
<dbReference type="GO" id="GO:0005509">
    <property type="term" value="F:calcium ion binding"/>
    <property type="evidence" value="ECO:0007669"/>
    <property type="project" value="InterPro"/>
</dbReference>
<dbReference type="InterPro" id="IPR001343">
    <property type="entry name" value="Hemolysn_Ca-bd"/>
</dbReference>
<organism evidence="9 10">
    <name type="scientific">Cellulomonas gelida</name>
    <dbReference type="NCBI Taxonomy" id="1712"/>
    <lineage>
        <taxon>Bacteria</taxon>
        <taxon>Bacillati</taxon>
        <taxon>Actinomycetota</taxon>
        <taxon>Actinomycetes</taxon>
        <taxon>Micrococcales</taxon>
        <taxon>Cellulomonadaceae</taxon>
        <taxon>Cellulomonas</taxon>
    </lineage>
</organism>
<dbReference type="SUPFAM" id="SSF51126">
    <property type="entry name" value="Pectin lyase-like"/>
    <property type="match status" value="1"/>
</dbReference>
<keyword evidence="7" id="KW-0998">Cell outer membrane</keyword>
<dbReference type="NCBIfam" id="TIGR01376">
    <property type="entry name" value="POMP_repeat"/>
    <property type="match status" value="1"/>
</dbReference>
<dbReference type="GO" id="GO:0009279">
    <property type="term" value="C:cell outer membrane"/>
    <property type="evidence" value="ECO:0007669"/>
    <property type="project" value="UniProtKB-SubCell"/>
</dbReference>
<evidence type="ECO:0000256" key="1">
    <source>
        <dbReference type="ARBA" id="ARBA00004196"/>
    </source>
</evidence>
<evidence type="ECO:0000256" key="3">
    <source>
        <dbReference type="ARBA" id="ARBA00004613"/>
    </source>
</evidence>
<name>A0A4Y3KND2_9CELL</name>
<dbReference type="EMBL" id="BJLQ01000061">
    <property type="protein sequence ID" value="GEA85921.1"/>
    <property type="molecule type" value="Genomic_DNA"/>
</dbReference>
<dbReference type="GO" id="GO:0005576">
    <property type="term" value="C:extracellular region"/>
    <property type="evidence" value="ECO:0007669"/>
    <property type="project" value="UniProtKB-SubCell"/>
</dbReference>
<evidence type="ECO:0000256" key="7">
    <source>
        <dbReference type="ARBA" id="ARBA00023237"/>
    </source>
</evidence>
<evidence type="ECO:0000256" key="6">
    <source>
        <dbReference type="ARBA" id="ARBA00023136"/>
    </source>
</evidence>
<protein>
    <recommendedName>
        <fullName evidence="8">Right handed beta helix domain-containing protein</fullName>
    </recommendedName>
</protein>
<comment type="caution">
    <text evidence="9">The sequence shown here is derived from an EMBL/GenBank/DDBJ whole genome shotgun (WGS) entry which is preliminary data.</text>
</comment>
<keyword evidence="6" id="KW-0472">Membrane</keyword>
<accession>A0A4Y3KND2</accession>
<feature type="domain" description="Right handed beta helix" evidence="8">
    <location>
        <begin position="128"/>
        <end position="268"/>
    </location>
</feature>
<evidence type="ECO:0000259" key="8">
    <source>
        <dbReference type="Pfam" id="PF13229"/>
    </source>
</evidence>
<dbReference type="InterPro" id="IPR003368">
    <property type="entry name" value="POMP_repeat"/>
</dbReference>
<sequence>MVVLATPSAAATVTVTTTTDVVDGGDGLVSLREAVHTANAAADATVIDLAAAGTYSLTLCGDDEDANVAGDLDYTGAQALRVNGGGSTIAQTCPDERVLDTLDSTTQVALGDLTITGGDTFDGAAVRFDSDLELTGVTVSGNDAATGPVLNSGEEGHGSSIAVVDSVIGPNTGTGIRVSFGGISLHGSTITQHTGRAIGAIDGAVGIEDSTISDNGQGGVFTTGQGAGELTFIRSSAVDNGGPGVSCSACGDLVVTESTITGNVPAGSTTGGGIVWAVDQDEPTDERTATITDSTVAGNTRVGPGGGLVVSIVELTDDAPQAQVVVVRSTFSGNSATGADGRGGGIYAVTGEVHVDDSTFSGNSAEVTGGAVYTSTGDAVLRHATVVGNSAPTGANIGTAVGLASFGSVVGAAAGGGADCAIAGATTSAGYNVGGDASCAFVGGPGDQSNVGDVQLGTLADNGGPTQTRLPLGTSPVAGAVPAAACTVFAVDQRGVTRPTGIDCEAGAVEIEEPAAEVVCTRTGTPWSDLLIGGHGDDVLCGLGGADILIGGKGEDRLIGGDGADLLLAGPGDDVLEGGAGKDLLVGGPGADTMDGGPGKDLCVAGDGGTPAPC</sequence>
<dbReference type="InterPro" id="IPR039448">
    <property type="entry name" value="Beta_helix"/>
</dbReference>